<dbReference type="Proteomes" id="UP001596414">
    <property type="component" value="Unassembled WGS sequence"/>
</dbReference>
<feature type="transmembrane region" description="Helical" evidence="1">
    <location>
        <begin position="113"/>
        <end position="131"/>
    </location>
</feature>
<sequence length="132" mass="14003">MDTCRECDAQIPDGANFCQQCGAPQNEAAAQALHQYTERHAQELIETNEVAGNSSGKLSERLGYALGWILVVAGLAVAPNPASGFFVFGGVVALPPIRRLLGRQLGYTPRMSQMLLISLTSSVIGVGLFVLA</sequence>
<evidence type="ECO:0000313" key="3">
    <source>
        <dbReference type="EMBL" id="MFC7125740.1"/>
    </source>
</evidence>
<dbReference type="InterPro" id="IPR026870">
    <property type="entry name" value="Zinc_ribbon_dom"/>
</dbReference>
<organism evidence="3 4">
    <name type="scientific">Halovenus rubra</name>
    <dbReference type="NCBI Taxonomy" id="869890"/>
    <lineage>
        <taxon>Archaea</taxon>
        <taxon>Methanobacteriati</taxon>
        <taxon>Methanobacteriota</taxon>
        <taxon>Stenosarchaea group</taxon>
        <taxon>Halobacteria</taxon>
        <taxon>Halobacteriales</taxon>
        <taxon>Haloarculaceae</taxon>
        <taxon>Halovenus</taxon>
    </lineage>
</organism>
<keyword evidence="1" id="KW-1133">Transmembrane helix</keyword>
<feature type="domain" description="Zinc-ribbon" evidence="2">
    <location>
        <begin position="4"/>
        <end position="24"/>
    </location>
</feature>
<dbReference type="RefSeq" id="WP_267636873.1">
    <property type="nucleotide sequence ID" value="NZ_JAODIY010000008.1"/>
</dbReference>
<evidence type="ECO:0000256" key="1">
    <source>
        <dbReference type="SAM" id="Phobius"/>
    </source>
</evidence>
<proteinExistence type="predicted"/>
<dbReference type="Pfam" id="PF13240">
    <property type="entry name" value="Zn_Ribbon_1"/>
    <property type="match status" value="1"/>
</dbReference>
<evidence type="ECO:0000259" key="2">
    <source>
        <dbReference type="Pfam" id="PF13240"/>
    </source>
</evidence>
<name>A0ABD5X998_9EURY</name>
<feature type="transmembrane region" description="Helical" evidence="1">
    <location>
        <begin position="62"/>
        <end position="78"/>
    </location>
</feature>
<evidence type="ECO:0000313" key="4">
    <source>
        <dbReference type="Proteomes" id="UP001596414"/>
    </source>
</evidence>
<reference evidence="3 4" key="1">
    <citation type="journal article" date="2014" name="Int. J. Syst. Evol. Microbiol.">
        <title>Complete genome sequence of Corynebacterium casei LMG S-19264T (=DSM 44701T), isolated from a smear-ripened cheese.</title>
        <authorList>
            <consortium name="US DOE Joint Genome Institute (JGI-PGF)"/>
            <person name="Walter F."/>
            <person name="Albersmeier A."/>
            <person name="Kalinowski J."/>
            <person name="Ruckert C."/>
        </authorList>
    </citation>
    <scope>NUCLEOTIDE SEQUENCE [LARGE SCALE GENOMIC DNA]</scope>
    <source>
        <strain evidence="3 4">CGMCC 4.7215</strain>
    </source>
</reference>
<keyword evidence="1" id="KW-0472">Membrane</keyword>
<dbReference type="EMBL" id="JBHSZQ010000008">
    <property type="protein sequence ID" value="MFC7125740.1"/>
    <property type="molecule type" value="Genomic_DNA"/>
</dbReference>
<accession>A0ABD5X998</accession>
<comment type="caution">
    <text evidence="3">The sequence shown here is derived from an EMBL/GenBank/DDBJ whole genome shotgun (WGS) entry which is preliminary data.</text>
</comment>
<keyword evidence="1" id="KW-0812">Transmembrane</keyword>
<protein>
    <submittedName>
        <fullName evidence="3">Zinc ribbon domain-containing protein</fullName>
    </submittedName>
</protein>
<gene>
    <name evidence="3" type="ORF">ACFQJ7_06765</name>
</gene>
<dbReference type="AlphaFoldDB" id="A0ABD5X998"/>